<accession>A0A9P4N358</accession>
<keyword evidence="3" id="KW-1185">Reference proteome</keyword>
<feature type="compositionally biased region" description="Basic and acidic residues" evidence="1">
    <location>
        <begin position="105"/>
        <end position="132"/>
    </location>
</feature>
<sequence length="616" mass="67675">MPDAPAPSRKPKAGALAAPKQTKQPSAQPAHVDENAIVRLHITPFTPDLLKVYIAPSVLPFAKNISYHAVETFPEKGFGYVELPAMEAQKLKKKLNGSTLRGSKVRIEDAKPEKRKAADDAEALKENGDRPAKRSKKEKPKKEKPKKEQGVLEGVELPADRKVKRGWTEPPAKNKKERKGKKDKKTKQQKESKYTKEPEILFKAMLTPVAATELSTKKKRNDKNDKKKAQKKSIEVVHEFGNNTKQPSFLKATQVSTEKKAAVEYVDGKGWVDEDGNVVEPETSKARNRRALELVNGPLNADVPKSSASPQPTIERKVSATPDAQPSKSESKSKLAKNVKAKKVTPPPSSSSSEAEESSVVSSSEDDSSDSDAESSVSSPAVAPDAPSLVFTPSSPALEKKEVHPLEVLFKRPKPPAISALGSASTPTKLAPIKTSFSFFDGDSMDADEASGNPPMTPFTKQDLEWRGLRSAAPTPDTAAIGRRFSFSWRTGSQEADDDDDDDHDDVEAGKQLSDNTKANVSASRPDTIAEESENAESSDEDDNDYVDANQTPIGTRKSTRNPTNSEGEREQSEFAKFFWENRGEHNRAWKKRRREALKAKRLKENRKITGGRRLG</sequence>
<dbReference type="EMBL" id="ML986588">
    <property type="protein sequence ID" value="KAF2268035.1"/>
    <property type="molecule type" value="Genomic_DNA"/>
</dbReference>
<feature type="region of interest" description="Disordered" evidence="1">
    <location>
        <begin position="272"/>
        <end position="398"/>
    </location>
</feature>
<feature type="compositionally biased region" description="Acidic residues" evidence="1">
    <location>
        <begin position="364"/>
        <end position="373"/>
    </location>
</feature>
<feature type="compositionally biased region" description="Polar residues" evidence="1">
    <location>
        <begin position="513"/>
        <end position="525"/>
    </location>
</feature>
<organism evidence="2 3">
    <name type="scientific">Lojkania enalia</name>
    <dbReference type="NCBI Taxonomy" id="147567"/>
    <lineage>
        <taxon>Eukaryota</taxon>
        <taxon>Fungi</taxon>
        <taxon>Dikarya</taxon>
        <taxon>Ascomycota</taxon>
        <taxon>Pezizomycotina</taxon>
        <taxon>Dothideomycetes</taxon>
        <taxon>Pleosporomycetidae</taxon>
        <taxon>Pleosporales</taxon>
        <taxon>Pleosporales incertae sedis</taxon>
        <taxon>Lojkania</taxon>
    </lineage>
</organism>
<gene>
    <name evidence="2" type="ORF">CC78DRAFT_530429</name>
</gene>
<feature type="region of interest" description="Disordered" evidence="1">
    <location>
        <begin position="95"/>
        <end position="240"/>
    </location>
</feature>
<evidence type="ECO:0000256" key="1">
    <source>
        <dbReference type="SAM" id="MobiDB-lite"/>
    </source>
</evidence>
<dbReference type="Proteomes" id="UP000800093">
    <property type="component" value="Unassembled WGS sequence"/>
</dbReference>
<feature type="compositionally biased region" description="Basic residues" evidence="1">
    <location>
        <begin position="133"/>
        <end position="144"/>
    </location>
</feature>
<comment type="caution">
    <text evidence="2">The sequence shown here is derived from an EMBL/GenBank/DDBJ whole genome shotgun (WGS) entry which is preliminary data.</text>
</comment>
<feature type="region of interest" description="Disordered" evidence="1">
    <location>
        <begin position="470"/>
        <end position="574"/>
    </location>
</feature>
<evidence type="ECO:0000313" key="2">
    <source>
        <dbReference type="EMBL" id="KAF2268035.1"/>
    </source>
</evidence>
<feature type="compositionally biased region" description="Low complexity" evidence="1">
    <location>
        <begin position="374"/>
        <end position="388"/>
    </location>
</feature>
<evidence type="ECO:0000313" key="3">
    <source>
        <dbReference type="Proteomes" id="UP000800093"/>
    </source>
</evidence>
<feature type="region of interest" description="Disordered" evidence="1">
    <location>
        <begin position="1"/>
        <end position="29"/>
    </location>
</feature>
<feature type="compositionally biased region" description="Basic residues" evidence="1">
    <location>
        <begin position="334"/>
        <end position="343"/>
    </location>
</feature>
<feature type="compositionally biased region" description="Basic residues" evidence="1">
    <location>
        <begin position="173"/>
        <end position="185"/>
    </location>
</feature>
<feature type="compositionally biased region" description="Basic and acidic residues" evidence="1">
    <location>
        <begin position="186"/>
        <end position="200"/>
    </location>
</feature>
<dbReference type="OrthoDB" id="3595585at2759"/>
<name>A0A9P4N358_9PLEO</name>
<dbReference type="AlphaFoldDB" id="A0A9P4N358"/>
<feature type="compositionally biased region" description="Low complexity" evidence="1">
    <location>
        <begin position="350"/>
        <end position="363"/>
    </location>
</feature>
<feature type="compositionally biased region" description="Acidic residues" evidence="1">
    <location>
        <begin position="495"/>
        <end position="506"/>
    </location>
</feature>
<proteinExistence type="predicted"/>
<protein>
    <recommendedName>
        <fullName evidence="4">RRM domain-containing protein</fullName>
    </recommendedName>
</protein>
<feature type="compositionally biased region" description="Acidic residues" evidence="1">
    <location>
        <begin position="529"/>
        <end position="546"/>
    </location>
</feature>
<reference evidence="3" key="1">
    <citation type="journal article" date="2020" name="Stud. Mycol.">
        <title>101 Dothideomycetes genomes: A test case for predicting lifestyles and emergence of pathogens.</title>
        <authorList>
            <person name="Haridas S."/>
            <person name="Albert R."/>
            <person name="Binder M."/>
            <person name="Bloem J."/>
            <person name="LaButti K."/>
            <person name="Salamov A."/>
            <person name="Andreopoulos B."/>
            <person name="Baker S."/>
            <person name="Barry K."/>
            <person name="Bills G."/>
            <person name="Bluhm B."/>
            <person name="Cannon C."/>
            <person name="Castanera R."/>
            <person name="Culley D."/>
            <person name="Daum C."/>
            <person name="Ezra D."/>
            <person name="Gonzalez J."/>
            <person name="Henrissat B."/>
            <person name="Kuo A."/>
            <person name="Liang C."/>
            <person name="Lipzen A."/>
            <person name="Lutzoni F."/>
            <person name="Magnuson J."/>
            <person name="Mondo S."/>
            <person name="Nolan M."/>
            <person name="Ohm R."/>
            <person name="Pangilinan J."/>
            <person name="Park H.-J."/>
            <person name="Ramirez L."/>
            <person name="Alfaro M."/>
            <person name="Sun H."/>
            <person name="Tritt A."/>
            <person name="Yoshinaga Y."/>
            <person name="Zwiers L.-H."/>
            <person name="Turgeon B."/>
            <person name="Goodwin S."/>
            <person name="Spatafora J."/>
            <person name="Crous P."/>
            <person name="Grigoriev I."/>
        </authorList>
    </citation>
    <scope>NUCLEOTIDE SEQUENCE [LARGE SCALE GENOMIC DNA]</scope>
    <source>
        <strain evidence="3">CBS 304.66</strain>
    </source>
</reference>
<feature type="compositionally biased region" description="Basic and acidic residues" evidence="1">
    <location>
        <begin position="222"/>
        <end position="238"/>
    </location>
</feature>
<evidence type="ECO:0008006" key="4">
    <source>
        <dbReference type="Google" id="ProtNLM"/>
    </source>
</evidence>